<dbReference type="EMBL" id="BNBD01000011">
    <property type="protein sequence ID" value="GHF60752.1"/>
    <property type="molecule type" value="Genomic_DNA"/>
</dbReference>
<evidence type="ECO:0008006" key="6">
    <source>
        <dbReference type="Google" id="ProtNLM"/>
    </source>
</evidence>
<dbReference type="Proteomes" id="UP000638313">
    <property type="component" value="Unassembled WGS sequence"/>
</dbReference>
<dbReference type="Pfam" id="PF08044">
    <property type="entry name" value="DUF1707"/>
    <property type="match status" value="1"/>
</dbReference>
<feature type="compositionally biased region" description="Low complexity" evidence="1">
    <location>
        <begin position="36"/>
        <end position="52"/>
    </location>
</feature>
<evidence type="ECO:0000259" key="3">
    <source>
        <dbReference type="Pfam" id="PF09922"/>
    </source>
</evidence>
<feature type="region of interest" description="Disordered" evidence="1">
    <location>
        <begin position="1"/>
        <end position="55"/>
    </location>
</feature>
<accession>A0A919B6U3</accession>
<feature type="region of interest" description="Disordered" evidence="1">
    <location>
        <begin position="103"/>
        <end position="127"/>
    </location>
</feature>
<protein>
    <recommendedName>
        <fullName evidence="6">Cell wall-active antibiotics response LiaF-like C-terminal domain-containing protein</fullName>
    </recommendedName>
</protein>
<dbReference type="InterPro" id="IPR012551">
    <property type="entry name" value="DUF1707_SHOCT-like"/>
</dbReference>
<reference evidence="4" key="1">
    <citation type="journal article" date="2014" name="Int. J. Syst. Evol. Microbiol.">
        <title>Complete genome sequence of Corynebacterium casei LMG S-19264T (=DSM 44701T), isolated from a smear-ripened cheese.</title>
        <authorList>
            <consortium name="US DOE Joint Genome Institute (JGI-PGF)"/>
            <person name="Walter F."/>
            <person name="Albersmeier A."/>
            <person name="Kalinowski J."/>
            <person name="Ruckert C."/>
        </authorList>
    </citation>
    <scope>NUCLEOTIDE SEQUENCE</scope>
    <source>
        <strain evidence="4">JCM 4059</strain>
    </source>
</reference>
<feature type="compositionally biased region" description="Low complexity" evidence="1">
    <location>
        <begin position="103"/>
        <end position="112"/>
    </location>
</feature>
<organism evidence="4 5">
    <name type="scientific">Streptomyces mashuensis</name>
    <dbReference type="NCBI Taxonomy" id="33904"/>
    <lineage>
        <taxon>Bacteria</taxon>
        <taxon>Bacillati</taxon>
        <taxon>Actinomycetota</taxon>
        <taxon>Actinomycetes</taxon>
        <taxon>Kitasatosporales</taxon>
        <taxon>Streptomycetaceae</taxon>
        <taxon>Streptomyces</taxon>
    </lineage>
</organism>
<keyword evidence="5" id="KW-1185">Reference proteome</keyword>
<name>A0A919B6U3_9ACTN</name>
<gene>
    <name evidence="4" type="ORF">GCM10010218_47790</name>
</gene>
<comment type="caution">
    <text evidence="4">The sequence shown here is derived from an EMBL/GenBank/DDBJ whole genome shotgun (WGS) entry which is preliminary data.</text>
</comment>
<feature type="domain" description="DUF1707" evidence="2">
    <location>
        <begin position="50"/>
        <end position="102"/>
    </location>
</feature>
<dbReference type="AlphaFoldDB" id="A0A919B6U3"/>
<proteinExistence type="predicted"/>
<feature type="compositionally biased region" description="Low complexity" evidence="1">
    <location>
        <begin position="1"/>
        <end position="28"/>
    </location>
</feature>
<evidence type="ECO:0000313" key="5">
    <source>
        <dbReference type="Proteomes" id="UP000638313"/>
    </source>
</evidence>
<dbReference type="InterPro" id="IPR024425">
    <property type="entry name" value="LiaF-like_C"/>
</dbReference>
<reference evidence="4" key="2">
    <citation type="submission" date="2020-09" db="EMBL/GenBank/DDBJ databases">
        <authorList>
            <person name="Sun Q."/>
            <person name="Ohkuma M."/>
        </authorList>
    </citation>
    <scope>NUCLEOTIDE SEQUENCE</scope>
    <source>
        <strain evidence="4">JCM 4059</strain>
    </source>
</reference>
<dbReference type="PANTHER" id="PTHR40763">
    <property type="entry name" value="MEMBRANE PROTEIN-RELATED"/>
    <property type="match status" value="1"/>
</dbReference>
<dbReference type="PANTHER" id="PTHR40763:SF4">
    <property type="entry name" value="DUF1707 DOMAIN-CONTAINING PROTEIN"/>
    <property type="match status" value="1"/>
</dbReference>
<dbReference type="Pfam" id="PF09922">
    <property type="entry name" value="LiaF-like_C"/>
    <property type="match status" value="1"/>
</dbReference>
<evidence type="ECO:0000259" key="2">
    <source>
        <dbReference type="Pfam" id="PF08044"/>
    </source>
</evidence>
<evidence type="ECO:0000313" key="4">
    <source>
        <dbReference type="EMBL" id="GHF60752.1"/>
    </source>
</evidence>
<sequence length="251" mass="26005">MDDSTTGTTTGTPTGTTPDTVPGTVPGTPDDRVSLTKDTAAGAAAGRPALRASDADRDQVAGILREALAEGRLTADEHAERIGAVYEARTHAELQRLVSDLPAGATAGPAAGSRATVRPDDASMRPGVSRSENLAAVFGGAVRRGRWRPGPTINAFALFGGVEIDLTEAIFEHREIVINANVLFGGAEIKLPENVTVRGAGTGIFGGFDVRTNEADDPDAPVVVVTGYALFGGVEAKPRRGKRLKNLLAAR</sequence>
<feature type="domain" description="Cell wall-active antibiotics response LiaF-like C-terminal" evidence="3">
    <location>
        <begin position="153"/>
        <end position="215"/>
    </location>
</feature>
<evidence type="ECO:0000256" key="1">
    <source>
        <dbReference type="SAM" id="MobiDB-lite"/>
    </source>
</evidence>